<name>A0A378NUH1_9FIRM</name>
<dbReference type="AlphaFoldDB" id="A0A378NUH1"/>
<dbReference type="Proteomes" id="UP000255234">
    <property type="component" value="Unassembled WGS sequence"/>
</dbReference>
<dbReference type="Pfam" id="PF02311">
    <property type="entry name" value="AraC_binding"/>
    <property type="match status" value="1"/>
</dbReference>
<evidence type="ECO:0000313" key="6">
    <source>
        <dbReference type="Proteomes" id="UP000255234"/>
    </source>
</evidence>
<evidence type="ECO:0000256" key="3">
    <source>
        <dbReference type="ARBA" id="ARBA00023163"/>
    </source>
</evidence>
<dbReference type="InterPro" id="IPR018062">
    <property type="entry name" value="HTH_AraC-typ_CS"/>
</dbReference>
<dbReference type="RefSeq" id="WP_018998744.1">
    <property type="nucleotide sequence ID" value="NZ_UGPP01000001.1"/>
</dbReference>
<dbReference type="InterPro" id="IPR018060">
    <property type="entry name" value="HTH_AraC"/>
</dbReference>
<dbReference type="InterPro" id="IPR009057">
    <property type="entry name" value="Homeodomain-like_sf"/>
</dbReference>
<keyword evidence="3" id="KW-0804">Transcription</keyword>
<evidence type="ECO:0000259" key="4">
    <source>
        <dbReference type="PROSITE" id="PS01124"/>
    </source>
</evidence>
<dbReference type="SUPFAM" id="SSF51215">
    <property type="entry name" value="Regulatory protein AraC"/>
    <property type="match status" value="1"/>
</dbReference>
<dbReference type="InterPro" id="IPR003313">
    <property type="entry name" value="AraC-bd"/>
</dbReference>
<sequence>MPLKIRKTILREPFIFDTIGNHWEQPPVYRPKGYPLYHYLQTETGCGVVDIQQKQYTLNEGEGILIAPFTPHSYSGKTKQWITSFITFTGIIESTIPQILGNHKAIFINKEQGIAIGKLICDMTDRYENPSIEANSFSIDCYKLLMHFMDNVNFNNLLNEPLYQKYVLPVIKEIETSYASEITVQKLSQQVYVTPQYLSRLFSKFLGCSVYKYLTNYRINKAKELLLTHQRMEIQQISQLVGFLDTSHFIAMFKKFTGITPLDFRKLN</sequence>
<organism evidence="5 6">
    <name type="scientific">Megamonas hypermegale</name>
    <dbReference type="NCBI Taxonomy" id="158847"/>
    <lineage>
        <taxon>Bacteria</taxon>
        <taxon>Bacillati</taxon>
        <taxon>Bacillota</taxon>
        <taxon>Negativicutes</taxon>
        <taxon>Selenomonadales</taxon>
        <taxon>Selenomonadaceae</taxon>
        <taxon>Megamonas</taxon>
    </lineage>
</organism>
<dbReference type="PROSITE" id="PS00041">
    <property type="entry name" value="HTH_ARAC_FAMILY_1"/>
    <property type="match status" value="1"/>
</dbReference>
<keyword evidence="2" id="KW-0238">DNA-binding</keyword>
<reference evidence="5 6" key="1">
    <citation type="submission" date="2018-06" db="EMBL/GenBank/DDBJ databases">
        <authorList>
            <consortium name="Pathogen Informatics"/>
            <person name="Doyle S."/>
        </authorList>
    </citation>
    <scope>NUCLEOTIDE SEQUENCE [LARGE SCALE GENOMIC DNA]</scope>
    <source>
        <strain evidence="5 6">NCTC10571</strain>
    </source>
</reference>
<evidence type="ECO:0000313" key="5">
    <source>
        <dbReference type="EMBL" id="STY72032.1"/>
    </source>
</evidence>
<dbReference type="Gene3D" id="1.10.10.60">
    <property type="entry name" value="Homeodomain-like"/>
    <property type="match status" value="2"/>
</dbReference>
<dbReference type="Gene3D" id="2.60.120.280">
    <property type="entry name" value="Regulatory protein AraC"/>
    <property type="match status" value="1"/>
</dbReference>
<proteinExistence type="predicted"/>
<keyword evidence="1" id="KW-0805">Transcription regulation</keyword>
<evidence type="ECO:0000256" key="1">
    <source>
        <dbReference type="ARBA" id="ARBA00023015"/>
    </source>
</evidence>
<dbReference type="GO" id="GO:0003700">
    <property type="term" value="F:DNA-binding transcription factor activity"/>
    <property type="evidence" value="ECO:0007669"/>
    <property type="project" value="InterPro"/>
</dbReference>
<evidence type="ECO:0000256" key="2">
    <source>
        <dbReference type="ARBA" id="ARBA00023125"/>
    </source>
</evidence>
<feature type="domain" description="HTH araC/xylS-type" evidence="4">
    <location>
        <begin position="168"/>
        <end position="267"/>
    </location>
</feature>
<dbReference type="InterPro" id="IPR037923">
    <property type="entry name" value="HTH-like"/>
</dbReference>
<dbReference type="SUPFAM" id="SSF46689">
    <property type="entry name" value="Homeodomain-like"/>
    <property type="match status" value="2"/>
</dbReference>
<dbReference type="PRINTS" id="PR00032">
    <property type="entry name" value="HTHARAC"/>
</dbReference>
<dbReference type="PANTHER" id="PTHR43280:SF28">
    <property type="entry name" value="HTH-TYPE TRANSCRIPTIONAL ACTIVATOR RHAS"/>
    <property type="match status" value="1"/>
</dbReference>
<dbReference type="PANTHER" id="PTHR43280">
    <property type="entry name" value="ARAC-FAMILY TRANSCRIPTIONAL REGULATOR"/>
    <property type="match status" value="1"/>
</dbReference>
<dbReference type="SMART" id="SM00342">
    <property type="entry name" value="HTH_ARAC"/>
    <property type="match status" value="1"/>
</dbReference>
<dbReference type="EMBL" id="UGPP01000001">
    <property type="protein sequence ID" value="STY72032.1"/>
    <property type="molecule type" value="Genomic_DNA"/>
</dbReference>
<dbReference type="InterPro" id="IPR020449">
    <property type="entry name" value="Tscrpt_reg_AraC-type_HTH"/>
</dbReference>
<dbReference type="PROSITE" id="PS01124">
    <property type="entry name" value="HTH_ARAC_FAMILY_2"/>
    <property type="match status" value="1"/>
</dbReference>
<dbReference type="Pfam" id="PF12833">
    <property type="entry name" value="HTH_18"/>
    <property type="match status" value="1"/>
</dbReference>
<gene>
    <name evidence="5" type="primary">araC_6</name>
    <name evidence="5" type="ORF">NCTC10571_02222</name>
</gene>
<protein>
    <submittedName>
        <fullName evidence="5">Arabinose operon regulatory protein</fullName>
    </submittedName>
</protein>
<accession>A0A378NUH1</accession>
<dbReference type="GO" id="GO:0043565">
    <property type="term" value="F:sequence-specific DNA binding"/>
    <property type="evidence" value="ECO:0007669"/>
    <property type="project" value="InterPro"/>
</dbReference>